<dbReference type="GO" id="GO:0098797">
    <property type="term" value="C:plasma membrane protein complex"/>
    <property type="evidence" value="ECO:0007669"/>
    <property type="project" value="TreeGrafter"/>
</dbReference>
<keyword evidence="11" id="KW-1185">Reference proteome</keyword>
<keyword evidence="5 7" id="KW-1133">Transmembrane helix</keyword>
<evidence type="ECO:0000313" key="11">
    <source>
        <dbReference type="Proteomes" id="UP000182737"/>
    </source>
</evidence>
<evidence type="ECO:0000256" key="7">
    <source>
        <dbReference type="SAM" id="Phobius"/>
    </source>
</evidence>
<evidence type="ECO:0000256" key="3">
    <source>
        <dbReference type="ARBA" id="ARBA00022475"/>
    </source>
</evidence>
<gene>
    <name evidence="10" type="ORF">SAMN04487775_10245</name>
</gene>
<dbReference type="RefSeq" id="WP_074930355.1">
    <property type="nucleotide sequence ID" value="NZ_FORI01000002.1"/>
</dbReference>
<comment type="similarity">
    <text evidence="2">Belongs to the ABC-4 integral membrane protein family. LolC/E subfamily.</text>
</comment>
<proteinExistence type="inferred from homology"/>
<evidence type="ECO:0000256" key="4">
    <source>
        <dbReference type="ARBA" id="ARBA00022692"/>
    </source>
</evidence>
<evidence type="ECO:0000256" key="6">
    <source>
        <dbReference type="ARBA" id="ARBA00023136"/>
    </source>
</evidence>
<evidence type="ECO:0000256" key="2">
    <source>
        <dbReference type="ARBA" id="ARBA00005236"/>
    </source>
</evidence>
<dbReference type="OrthoDB" id="366662at2"/>
<dbReference type="InterPro" id="IPR025857">
    <property type="entry name" value="MacB_PCD"/>
</dbReference>
<evidence type="ECO:0000256" key="1">
    <source>
        <dbReference type="ARBA" id="ARBA00004651"/>
    </source>
</evidence>
<organism evidence="10 11">
    <name type="scientific">Treponema bryantii</name>
    <dbReference type="NCBI Taxonomy" id="163"/>
    <lineage>
        <taxon>Bacteria</taxon>
        <taxon>Pseudomonadati</taxon>
        <taxon>Spirochaetota</taxon>
        <taxon>Spirochaetia</taxon>
        <taxon>Spirochaetales</taxon>
        <taxon>Treponemataceae</taxon>
        <taxon>Treponema</taxon>
    </lineage>
</organism>
<dbReference type="EMBL" id="FORI01000002">
    <property type="protein sequence ID" value="SFI49786.1"/>
    <property type="molecule type" value="Genomic_DNA"/>
</dbReference>
<dbReference type="Pfam" id="PF02687">
    <property type="entry name" value="FtsX"/>
    <property type="match status" value="1"/>
</dbReference>
<comment type="subcellular location">
    <subcellularLocation>
        <location evidence="1">Cell membrane</location>
        <topology evidence="1">Multi-pass membrane protein</topology>
    </subcellularLocation>
</comment>
<dbReference type="GO" id="GO:0044874">
    <property type="term" value="P:lipoprotein localization to outer membrane"/>
    <property type="evidence" value="ECO:0007669"/>
    <property type="project" value="TreeGrafter"/>
</dbReference>
<sequence>MLLKLALKSVVSRRSSVVIILFITFAVTLFCVANAVFDSTEQGVQTNYVASFTGDFIVRPKSKIQQSLFGDETPVTGELTVLETVVPYEKITQSLESMPEIYGTTGQISGAAMVERSDGANRSAAYVFGVEGENYLSLMKSIHIINGKPYEHGERGAMLCSQIAKKLGVDVGSTIQFIVADGPNYSIRAAKVTAVFEYEIYNEIFSRFVIVDPITVRSLLGIAEVYSSDSYDLSDEATNMFSENNDFSDFDDLFADASDFDGALFTEETEEEQIQNIPTENKESALSESTTWNYLIVRLKEGQNTKKVMKKVSRLFRKNGWPVQVADWRHAAGSTALYLFWMRKIFNIGIVIVLAAGFIIVNNSLVINILDRTREIGTLRAIGAKKRFISMQCMIENLILTLTSGVLGVLAGMLCTHFINKAHIVLHNTFLVQLFGSDAISVHVNSGNVLKLFILVISLALLGWIYPVINALKVSPVDAIQGAK</sequence>
<evidence type="ECO:0000259" key="8">
    <source>
        <dbReference type="Pfam" id="PF02687"/>
    </source>
</evidence>
<reference evidence="11" key="1">
    <citation type="submission" date="2016-10" db="EMBL/GenBank/DDBJ databases">
        <authorList>
            <person name="Varghese N."/>
            <person name="Submissions S."/>
        </authorList>
    </citation>
    <scope>NUCLEOTIDE SEQUENCE [LARGE SCALE GENOMIC DNA]</scope>
    <source>
        <strain evidence="11">XBD1002</strain>
    </source>
</reference>
<feature type="transmembrane region" description="Helical" evidence="7">
    <location>
        <begin position="395"/>
        <end position="419"/>
    </location>
</feature>
<dbReference type="PANTHER" id="PTHR30489:SF0">
    <property type="entry name" value="LIPOPROTEIN-RELEASING SYSTEM TRANSMEMBRANE PROTEIN LOLE"/>
    <property type="match status" value="1"/>
</dbReference>
<keyword evidence="10" id="KW-0449">Lipoprotein</keyword>
<feature type="domain" description="MacB-like periplasmic core" evidence="9">
    <location>
        <begin position="16"/>
        <end position="311"/>
    </location>
</feature>
<dbReference type="AlphaFoldDB" id="A0A1I3IPA4"/>
<dbReference type="InterPro" id="IPR003838">
    <property type="entry name" value="ABC3_permease_C"/>
</dbReference>
<dbReference type="PANTHER" id="PTHR30489">
    <property type="entry name" value="LIPOPROTEIN-RELEASING SYSTEM TRANSMEMBRANE PROTEIN LOLE"/>
    <property type="match status" value="1"/>
</dbReference>
<keyword evidence="4 7" id="KW-0812">Transmembrane</keyword>
<keyword evidence="6 7" id="KW-0472">Membrane</keyword>
<dbReference type="InterPro" id="IPR051447">
    <property type="entry name" value="Lipoprotein-release_system"/>
</dbReference>
<dbReference type="Pfam" id="PF12704">
    <property type="entry name" value="MacB_PCD"/>
    <property type="match status" value="1"/>
</dbReference>
<name>A0A1I3IPA4_9SPIR</name>
<evidence type="ECO:0000256" key="5">
    <source>
        <dbReference type="ARBA" id="ARBA00022989"/>
    </source>
</evidence>
<feature type="transmembrane region" description="Helical" evidence="7">
    <location>
        <begin position="345"/>
        <end position="370"/>
    </location>
</feature>
<dbReference type="Proteomes" id="UP000182737">
    <property type="component" value="Unassembled WGS sequence"/>
</dbReference>
<evidence type="ECO:0000259" key="9">
    <source>
        <dbReference type="Pfam" id="PF12704"/>
    </source>
</evidence>
<protein>
    <submittedName>
        <fullName evidence="10">ABC-type transport system, involved in lipoprotein release, permease component</fullName>
    </submittedName>
</protein>
<evidence type="ECO:0000313" key="10">
    <source>
        <dbReference type="EMBL" id="SFI49786.1"/>
    </source>
</evidence>
<keyword evidence="3" id="KW-1003">Cell membrane</keyword>
<accession>A0A1I3IPA4</accession>
<feature type="transmembrane region" description="Helical" evidence="7">
    <location>
        <begin position="449"/>
        <end position="469"/>
    </location>
</feature>
<feature type="domain" description="ABC3 transporter permease C-terminal" evidence="8">
    <location>
        <begin position="348"/>
        <end position="476"/>
    </location>
</feature>